<feature type="chain" id="PRO_5021913916" description="peptide-methionine (R)-S-oxide reductase" evidence="7">
    <location>
        <begin position="29"/>
        <end position="578"/>
    </location>
</feature>
<evidence type="ECO:0000256" key="5">
    <source>
        <dbReference type="ARBA" id="ARBA00023002"/>
    </source>
</evidence>
<dbReference type="Gene3D" id="2.170.150.20">
    <property type="entry name" value="Peptide methionine sulfoxide reductase"/>
    <property type="match status" value="1"/>
</dbReference>
<dbReference type="Pfam" id="PF01641">
    <property type="entry name" value="SelR"/>
    <property type="match status" value="1"/>
</dbReference>
<dbReference type="Proteomes" id="UP000319557">
    <property type="component" value="Chromosome"/>
</dbReference>
<organism evidence="9 10">
    <name type="scientific">Rosistilla ulvae</name>
    <dbReference type="NCBI Taxonomy" id="1930277"/>
    <lineage>
        <taxon>Bacteria</taxon>
        <taxon>Pseudomonadati</taxon>
        <taxon>Planctomycetota</taxon>
        <taxon>Planctomycetia</taxon>
        <taxon>Pirellulales</taxon>
        <taxon>Pirellulaceae</taxon>
        <taxon>Rosistilla</taxon>
    </lineage>
</organism>
<dbReference type="EC" id="1.8.4.12" evidence="2"/>
<evidence type="ECO:0000256" key="2">
    <source>
        <dbReference type="ARBA" id="ARBA00012499"/>
    </source>
</evidence>
<name>A0A517M5Y7_9BACT</name>
<evidence type="ECO:0000256" key="4">
    <source>
        <dbReference type="ARBA" id="ARBA00022833"/>
    </source>
</evidence>
<evidence type="ECO:0000259" key="8">
    <source>
        <dbReference type="PROSITE" id="PS51790"/>
    </source>
</evidence>
<dbReference type="InterPro" id="IPR028427">
    <property type="entry name" value="Met_Sox_Rdtase_MsrB"/>
</dbReference>
<dbReference type="AlphaFoldDB" id="A0A517M5Y7"/>
<dbReference type="Gene3D" id="2.60.120.560">
    <property type="entry name" value="Exo-inulinase, domain 1"/>
    <property type="match status" value="2"/>
</dbReference>
<keyword evidence="5 9" id="KW-0560">Oxidoreductase</keyword>
<accession>A0A517M5Y7</accession>
<proteinExistence type="predicted"/>
<dbReference type="InterPro" id="IPR011057">
    <property type="entry name" value="Mss4-like_sf"/>
</dbReference>
<dbReference type="Pfam" id="PF13472">
    <property type="entry name" value="Lipase_GDSL_2"/>
    <property type="match status" value="1"/>
</dbReference>
<keyword evidence="4" id="KW-0862">Zinc</keyword>
<gene>
    <name evidence="9" type="primary">msrB_1</name>
    <name evidence="9" type="ORF">EC9_44960</name>
</gene>
<dbReference type="GO" id="GO:0030091">
    <property type="term" value="P:protein repair"/>
    <property type="evidence" value="ECO:0007669"/>
    <property type="project" value="InterPro"/>
</dbReference>
<dbReference type="InterPro" id="IPR036514">
    <property type="entry name" value="SGNH_hydro_sf"/>
</dbReference>
<dbReference type="PROSITE" id="PS51790">
    <property type="entry name" value="MSRB"/>
    <property type="match status" value="1"/>
</dbReference>
<dbReference type="InterPro" id="IPR010496">
    <property type="entry name" value="AL/BT2_dom"/>
</dbReference>
<sequence precursor="true">MRALIRCMFPVNCLFVFALLSVAGSNSSAQPAATAEFAIPATDEGLPGDGPLRRADWFKKLWESRRSLWATQVQQDQGAVVFLGDSITQGWGSKLNEYFAGMKVANRGISGDTTRGVLIRLEEDVLSLNPAAVVILIGTNDLEDQAAPEVIASNLELIIAALKQHNPKMPIVLCETFPSSATKSRPADKISKVNDLYKAAVKGDKQITVVDTWTLFADENGDAPKSEFPDLLHPNSKGYQKWADAIRPIFATLGFLETEADDFKVEPGFVSLFNGKDLSGWGYRQRKTLKPLASFEGPASTDGRYVAINGRLVVTTPAEGRKGQQLWTTQEFGNNFTLKLQFRATPNADSGVFIRGPQLQCRDYPLAGPYKNLKNYKPQQWNDLVVTVRGNVAHCTCNGEVLEAEMKVPDSGPIGLEGDRGQMEYRRIRISDPKANQFKGATLMSFNKLTPEEEYVIVRKGTERPGTGALLNNKKKGTYICRRCNAALYKSDSKFESHCGWPSFDDEIEGAVRRSVDADGRRTEILCKNCDGHLGHVFLGEGFTKKNTRHCVNSLSMAFVEEDEELPPVVKPPADAKP</sequence>
<evidence type="ECO:0000256" key="7">
    <source>
        <dbReference type="SAM" id="SignalP"/>
    </source>
</evidence>
<dbReference type="Gene3D" id="3.40.50.1110">
    <property type="entry name" value="SGNH hydrolase"/>
    <property type="match status" value="1"/>
</dbReference>
<evidence type="ECO:0000313" key="9">
    <source>
        <dbReference type="EMBL" id="QDS90289.1"/>
    </source>
</evidence>
<protein>
    <recommendedName>
        <fullName evidence="2">peptide-methionine (R)-S-oxide reductase</fullName>
        <ecNumber evidence="2">1.8.4.12</ecNumber>
    </recommendedName>
</protein>
<keyword evidence="7" id="KW-0732">Signal</keyword>
<reference evidence="9 10" key="1">
    <citation type="submission" date="2019-02" db="EMBL/GenBank/DDBJ databases">
        <title>Deep-cultivation of Planctomycetes and their phenomic and genomic characterization uncovers novel biology.</title>
        <authorList>
            <person name="Wiegand S."/>
            <person name="Jogler M."/>
            <person name="Boedeker C."/>
            <person name="Pinto D."/>
            <person name="Vollmers J."/>
            <person name="Rivas-Marin E."/>
            <person name="Kohn T."/>
            <person name="Peeters S.H."/>
            <person name="Heuer A."/>
            <person name="Rast P."/>
            <person name="Oberbeckmann S."/>
            <person name="Bunk B."/>
            <person name="Jeske O."/>
            <person name="Meyerdierks A."/>
            <person name="Storesund J.E."/>
            <person name="Kallscheuer N."/>
            <person name="Luecker S."/>
            <person name="Lage O.M."/>
            <person name="Pohl T."/>
            <person name="Merkel B.J."/>
            <person name="Hornburger P."/>
            <person name="Mueller R.-W."/>
            <person name="Bruemmer F."/>
            <person name="Labrenz M."/>
            <person name="Spormann A.M."/>
            <person name="Op den Camp H."/>
            <person name="Overmann J."/>
            <person name="Amann R."/>
            <person name="Jetten M.S.M."/>
            <person name="Mascher T."/>
            <person name="Medema M.H."/>
            <person name="Devos D.P."/>
            <person name="Kaster A.-K."/>
            <person name="Ovreas L."/>
            <person name="Rohde M."/>
            <person name="Galperin M.Y."/>
            <person name="Jogler C."/>
        </authorList>
    </citation>
    <scope>NUCLEOTIDE SEQUENCE [LARGE SCALE GENOMIC DNA]</scope>
    <source>
        <strain evidence="9 10">EC9</strain>
    </source>
</reference>
<dbReference type="PANTHER" id="PTHR46081">
    <property type="entry name" value="PEPTIDE METHIONINE SULFOXIDE REDUCTASE 2"/>
    <property type="match status" value="1"/>
</dbReference>
<dbReference type="PANTHER" id="PTHR46081:SF8">
    <property type="entry name" value="PEPTIDE METHIONINE SULFOXIDE REDUCTASE 2"/>
    <property type="match status" value="1"/>
</dbReference>
<dbReference type="NCBIfam" id="NF004036">
    <property type="entry name" value="PRK05508.1"/>
    <property type="match status" value="1"/>
</dbReference>
<dbReference type="InterPro" id="IPR002579">
    <property type="entry name" value="Met_Sox_Rdtase_MsrB_dom"/>
</dbReference>
<feature type="domain" description="MsrB" evidence="8">
    <location>
        <begin position="443"/>
        <end position="562"/>
    </location>
</feature>
<evidence type="ECO:0000256" key="3">
    <source>
        <dbReference type="ARBA" id="ARBA00022723"/>
    </source>
</evidence>
<dbReference type="KEGG" id="ruv:EC9_44960"/>
<dbReference type="InterPro" id="IPR013830">
    <property type="entry name" value="SGNH_hydro"/>
</dbReference>
<dbReference type="SUPFAM" id="SSF52266">
    <property type="entry name" value="SGNH hydrolase"/>
    <property type="match status" value="1"/>
</dbReference>
<evidence type="ECO:0000313" key="10">
    <source>
        <dbReference type="Proteomes" id="UP000319557"/>
    </source>
</evidence>
<dbReference type="RefSeq" id="WP_246105816.1">
    <property type="nucleotide sequence ID" value="NZ_CP036261.1"/>
</dbReference>
<keyword evidence="10" id="KW-1185">Reference proteome</keyword>
<keyword evidence="3" id="KW-0479">Metal-binding</keyword>
<dbReference type="GO" id="GO:0016788">
    <property type="term" value="F:hydrolase activity, acting on ester bonds"/>
    <property type="evidence" value="ECO:0007669"/>
    <property type="project" value="UniProtKB-ARBA"/>
</dbReference>
<comment type="cofactor">
    <cofactor evidence="1">
        <name>Zn(2+)</name>
        <dbReference type="ChEBI" id="CHEBI:29105"/>
    </cofactor>
</comment>
<dbReference type="GO" id="GO:0006979">
    <property type="term" value="P:response to oxidative stress"/>
    <property type="evidence" value="ECO:0007669"/>
    <property type="project" value="InterPro"/>
</dbReference>
<dbReference type="GO" id="GO:0033743">
    <property type="term" value="F:peptide-methionine (R)-S-oxide reductase activity"/>
    <property type="evidence" value="ECO:0007669"/>
    <property type="project" value="UniProtKB-EC"/>
</dbReference>
<dbReference type="SUPFAM" id="SSF51316">
    <property type="entry name" value="Mss4-like"/>
    <property type="match status" value="1"/>
</dbReference>
<dbReference type="Pfam" id="PF06439">
    <property type="entry name" value="3keto-disac_hyd"/>
    <property type="match status" value="1"/>
</dbReference>
<evidence type="ECO:0000256" key="6">
    <source>
        <dbReference type="ARBA" id="ARBA00048488"/>
    </source>
</evidence>
<evidence type="ECO:0000256" key="1">
    <source>
        <dbReference type="ARBA" id="ARBA00001947"/>
    </source>
</evidence>
<dbReference type="GO" id="GO:0046872">
    <property type="term" value="F:metal ion binding"/>
    <property type="evidence" value="ECO:0007669"/>
    <property type="project" value="UniProtKB-KW"/>
</dbReference>
<dbReference type="EMBL" id="CP036261">
    <property type="protein sequence ID" value="QDS90289.1"/>
    <property type="molecule type" value="Genomic_DNA"/>
</dbReference>
<feature type="signal peptide" evidence="7">
    <location>
        <begin position="1"/>
        <end position="28"/>
    </location>
</feature>
<dbReference type="CDD" id="cd01828">
    <property type="entry name" value="sialate_O-acetylesterase_like2"/>
    <property type="match status" value="1"/>
</dbReference>
<comment type="catalytic activity">
    <reaction evidence="6">
        <text>L-methionyl-[protein] + [thioredoxin]-disulfide + H2O = L-methionyl-(R)-S-oxide-[protein] + [thioredoxin]-dithiol</text>
        <dbReference type="Rhea" id="RHEA:24164"/>
        <dbReference type="Rhea" id="RHEA-COMP:10698"/>
        <dbReference type="Rhea" id="RHEA-COMP:10700"/>
        <dbReference type="Rhea" id="RHEA-COMP:12313"/>
        <dbReference type="Rhea" id="RHEA-COMP:12314"/>
        <dbReference type="ChEBI" id="CHEBI:15377"/>
        <dbReference type="ChEBI" id="CHEBI:16044"/>
        <dbReference type="ChEBI" id="CHEBI:29950"/>
        <dbReference type="ChEBI" id="CHEBI:45764"/>
        <dbReference type="ChEBI" id="CHEBI:50058"/>
        <dbReference type="EC" id="1.8.4.12"/>
    </reaction>
</comment>